<dbReference type="Pfam" id="PF18758">
    <property type="entry name" value="KDZ"/>
    <property type="match status" value="1"/>
</dbReference>
<keyword evidence="3" id="KW-1185">Reference proteome</keyword>
<feature type="region of interest" description="Disordered" evidence="1">
    <location>
        <begin position="56"/>
        <end position="75"/>
    </location>
</feature>
<feature type="compositionally biased region" description="Pro residues" evidence="1">
    <location>
        <begin position="243"/>
        <end position="255"/>
    </location>
</feature>
<feature type="compositionally biased region" description="Acidic residues" evidence="1">
    <location>
        <begin position="1158"/>
        <end position="1169"/>
    </location>
</feature>
<dbReference type="PANTHER" id="PTHR33096:SF1">
    <property type="entry name" value="CXC1-LIKE CYSTEINE CLUSTER ASSOCIATED WITH KDZ TRANSPOSASES DOMAIN-CONTAINING PROTEIN"/>
    <property type="match status" value="1"/>
</dbReference>
<feature type="region of interest" description="Disordered" evidence="1">
    <location>
        <begin position="1116"/>
        <end position="1192"/>
    </location>
</feature>
<dbReference type="EMBL" id="JARIHO010000132">
    <property type="protein sequence ID" value="KAJ7301537.1"/>
    <property type="molecule type" value="Genomic_DNA"/>
</dbReference>
<evidence type="ECO:0000256" key="1">
    <source>
        <dbReference type="SAM" id="MobiDB-lite"/>
    </source>
</evidence>
<dbReference type="PANTHER" id="PTHR33096">
    <property type="entry name" value="CXC2 DOMAIN-CONTAINING PROTEIN"/>
    <property type="match status" value="1"/>
</dbReference>
<sequence length="1210" mass="134390">MSGCLIGLFSPNIPKMPPVPSCTSAARHLACARYHEKKKEELAEKSHIKMKEYRQRIKDDPVRAQEYQERKKAGNDAYQQKNRRFLAYKKREKRLENATKKLGRDKARNKACEREQRREQGRDYELEWAILQAKHQDEIQMKVADTMWSPGSSRGSCYQHPNTTKATAKVFYLVTSPAAGSKCGVYPSWTSAQRASEGRARGSAVKFTAWDDCLPTWHACCDAGEHEHDTLPPRTPTPLTTPTRPPRAAPSSVPPSPTYAVCGSGAIHSSLDAALADFQAAAARGPATLYTVEDPRVAAHVAAGCSPEDAIALVSRYFVEGEAASGSSSTRPVAVCRRVVEQVLAALAVDPSEMAGGNQKHRAAPMNKRVKVPVTVRDANGRTSLKLQVLTTQARTEIQQRTQMEIEEQERASTWKTMNNIHDIPDDEVDEWQDDDGDFTYGDVIDGAVSIDISHGGGEMEDVVQALSDDLHGKARWKRQDTRYWLDVVQRRVLGFRAQMKEMVDAYMAFSAAQGEHGMAQGPVSPSDHTVENEFRVMVVNVFGVVFCFKWNSSNDAPILSTDTYIASCLVGQGLIPCSPWKPKQAVSIRVLEMFRLACLRCPALGVQAWIKTLADLHGTAFKPYSAQRLTLCFDLYLEILDNAEKRGEGKLIFAMLLLMDGNDSLKRILRKDKGFDEDGVAHRGDSERADPRAADAGGDYLMFCERVDWWTKEQLAEEVRIPRWKNLTEELTAKMWGIFDETGIFVALCRHGFVLLVADMVRSGELAKYPLAIVNALLDAFGADLGIGDDIGCGHSTTIRHSPLGPKAARLNLKMLVGAFHGHVHNRKCQLDYLATYVLGLGLEDLEGAERLFSRSNGLSQSAIRTYFAHLDTFETYANLSMFLVNNYKQAIEILDTEESLKYAMEQAGVTEDMLKSRIQEKKAYLNTLLKEPQEETDQMEYYQLLVNRADRKEKFDEAFGEGSTANGNTRRHACGNYNKVVEAVQATERRLSIEEWTDAAELVVNRRYRRAVASLEALVVKRLLELTKANQSGLGYKVRKHIAKALQTLTFFGTPLATPQSGHGQTQLLASFWIATTNSSEQKRRFSDSTSKSDIHMKHFYAIRQKLGNRFTADLMPGERADPTSASPSPETDVIPTVSQQSHPASTASVSGAMDVDMDLASDDEGSENGWLDGDGSSDDDEGEDAQGEELWKVMEGVVLLALDKQGG</sequence>
<organism evidence="2 3">
    <name type="scientific">Mycena albidolilacea</name>
    <dbReference type="NCBI Taxonomy" id="1033008"/>
    <lineage>
        <taxon>Eukaryota</taxon>
        <taxon>Fungi</taxon>
        <taxon>Dikarya</taxon>
        <taxon>Basidiomycota</taxon>
        <taxon>Agaricomycotina</taxon>
        <taxon>Agaricomycetes</taxon>
        <taxon>Agaricomycetidae</taxon>
        <taxon>Agaricales</taxon>
        <taxon>Marasmiineae</taxon>
        <taxon>Mycenaceae</taxon>
        <taxon>Mycena</taxon>
    </lineage>
</organism>
<dbReference type="AlphaFoldDB" id="A0AAD7E7B0"/>
<dbReference type="InterPro" id="IPR040521">
    <property type="entry name" value="KDZ"/>
</dbReference>
<accession>A0AAD7E7B0</accession>
<proteinExistence type="predicted"/>
<name>A0AAD7E7B0_9AGAR</name>
<feature type="compositionally biased region" description="Polar residues" evidence="1">
    <location>
        <begin position="1139"/>
        <end position="1152"/>
    </location>
</feature>
<feature type="compositionally biased region" description="Basic and acidic residues" evidence="1">
    <location>
        <begin position="56"/>
        <end position="74"/>
    </location>
</feature>
<evidence type="ECO:0000313" key="3">
    <source>
        <dbReference type="Proteomes" id="UP001218218"/>
    </source>
</evidence>
<protein>
    <submittedName>
        <fullName evidence="2">Uncharacterized protein</fullName>
    </submittedName>
</protein>
<gene>
    <name evidence="2" type="ORF">DFH08DRAFT_827412</name>
</gene>
<reference evidence="2" key="1">
    <citation type="submission" date="2023-03" db="EMBL/GenBank/DDBJ databases">
        <title>Massive genome expansion in bonnet fungi (Mycena s.s.) driven by repeated elements and novel gene families across ecological guilds.</title>
        <authorList>
            <consortium name="Lawrence Berkeley National Laboratory"/>
            <person name="Harder C.B."/>
            <person name="Miyauchi S."/>
            <person name="Viragh M."/>
            <person name="Kuo A."/>
            <person name="Thoen E."/>
            <person name="Andreopoulos B."/>
            <person name="Lu D."/>
            <person name="Skrede I."/>
            <person name="Drula E."/>
            <person name="Henrissat B."/>
            <person name="Morin E."/>
            <person name="Kohler A."/>
            <person name="Barry K."/>
            <person name="LaButti K."/>
            <person name="Morin E."/>
            <person name="Salamov A."/>
            <person name="Lipzen A."/>
            <person name="Mereny Z."/>
            <person name="Hegedus B."/>
            <person name="Baldrian P."/>
            <person name="Stursova M."/>
            <person name="Weitz H."/>
            <person name="Taylor A."/>
            <person name="Grigoriev I.V."/>
            <person name="Nagy L.G."/>
            <person name="Martin F."/>
            <person name="Kauserud H."/>
        </authorList>
    </citation>
    <scope>NUCLEOTIDE SEQUENCE</scope>
    <source>
        <strain evidence="2">CBHHK002</strain>
    </source>
</reference>
<comment type="caution">
    <text evidence="2">The sequence shown here is derived from an EMBL/GenBank/DDBJ whole genome shotgun (WGS) entry which is preliminary data.</text>
</comment>
<evidence type="ECO:0000313" key="2">
    <source>
        <dbReference type="EMBL" id="KAJ7301537.1"/>
    </source>
</evidence>
<dbReference type="Proteomes" id="UP001218218">
    <property type="component" value="Unassembled WGS sequence"/>
</dbReference>
<feature type="compositionally biased region" description="Acidic residues" evidence="1">
    <location>
        <begin position="1178"/>
        <end position="1190"/>
    </location>
</feature>
<feature type="region of interest" description="Disordered" evidence="1">
    <location>
        <begin position="227"/>
        <end position="255"/>
    </location>
</feature>